<feature type="domain" description="Polymerase nucleotidyl transferase" evidence="2">
    <location>
        <begin position="19"/>
        <end position="69"/>
    </location>
</feature>
<dbReference type="Pfam" id="PF01909">
    <property type="entry name" value="NTP_transf_2"/>
    <property type="match status" value="1"/>
</dbReference>
<dbReference type="Gene3D" id="3.30.460.10">
    <property type="entry name" value="Beta Polymerase, domain 2"/>
    <property type="match status" value="1"/>
</dbReference>
<evidence type="ECO:0000259" key="3">
    <source>
        <dbReference type="Pfam" id="PF13427"/>
    </source>
</evidence>
<gene>
    <name evidence="4" type="ORF">Q7514_00600</name>
</gene>
<dbReference type="Pfam" id="PF13427">
    <property type="entry name" value="AadA_C"/>
    <property type="match status" value="1"/>
</dbReference>
<dbReference type="SUPFAM" id="SSF81301">
    <property type="entry name" value="Nucleotidyltransferase"/>
    <property type="match status" value="1"/>
</dbReference>
<comment type="caution">
    <text evidence="4">The sequence shown here is derived from an EMBL/GenBank/DDBJ whole genome shotgun (WGS) entry which is preliminary data.</text>
</comment>
<dbReference type="InterPro" id="IPR025184">
    <property type="entry name" value="AadA_C"/>
</dbReference>
<keyword evidence="1" id="KW-0808">Transferase</keyword>
<dbReference type="EMBL" id="JAUTXY010000001">
    <property type="protein sequence ID" value="MEE2056026.1"/>
    <property type="molecule type" value="Genomic_DNA"/>
</dbReference>
<evidence type="ECO:0000256" key="1">
    <source>
        <dbReference type="ARBA" id="ARBA00022679"/>
    </source>
</evidence>
<dbReference type="Proteomes" id="UP001336020">
    <property type="component" value="Unassembled WGS sequence"/>
</dbReference>
<organism evidence="4 5">
    <name type="scientific">Rhodococcus artemisiae</name>
    <dbReference type="NCBI Taxonomy" id="714159"/>
    <lineage>
        <taxon>Bacteria</taxon>
        <taxon>Bacillati</taxon>
        <taxon>Actinomycetota</taxon>
        <taxon>Actinomycetes</taxon>
        <taxon>Mycobacteriales</taxon>
        <taxon>Nocardiaceae</taxon>
        <taxon>Rhodococcus</taxon>
    </lineage>
</organism>
<evidence type="ECO:0000313" key="4">
    <source>
        <dbReference type="EMBL" id="MEE2056026.1"/>
    </source>
</evidence>
<dbReference type="InterPro" id="IPR002934">
    <property type="entry name" value="Polymerase_NTP_transf_dom"/>
</dbReference>
<accession>A0ABU7L393</accession>
<protein>
    <submittedName>
        <fullName evidence="4">DUF4111 domain-containing protein</fullName>
    </submittedName>
</protein>
<evidence type="ECO:0000259" key="2">
    <source>
        <dbReference type="Pfam" id="PF01909"/>
    </source>
</evidence>
<dbReference type="RefSeq" id="WP_330131342.1">
    <property type="nucleotide sequence ID" value="NZ_JAUTXY010000001.1"/>
</dbReference>
<dbReference type="InterPro" id="IPR043519">
    <property type="entry name" value="NT_sf"/>
</dbReference>
<keyword evidence="5" id="KW-1185">Reference proteome</keyword>
<evidence type="ECO:0000313" key="5">
    <source>
        <dbReference type="Proteomes" id="UP001336020"/>
    </source>
</evidence>
<name>A0ABU7L393_9NOCA</name>
<reference evidence="4 5" key="1">
    <citation type="submission" date="2023-07" db="EMBL/GenBank/DDBJ databases">
        <authorList>
            <person name="Girao M."/>
            <person name="Carvalho M.F."/>
        </authorList>
    </citation>
    <scope>NUCLEOTIDE SEQUENCE [LARGE SCALE GENOMIC DNA]</scope>
    <source>
        <strain evidence="4 5">YIM65754</strain>
    </source>
</reference>
<sequence>MDTAITALLAHLDHVDPGGVVGVYLFGSATAGGLRPHSDLDLLLLTRRTLTRSERRGIVKLLLSLSGWPGHSVRFPEVADRRPVELTSLVLMNDHPWSPPAWRDFQYGEWLRNDFAGGVLPESSEDPDVPILLATALGGHRPLRGPDLGDLIAPVPDEVLRRSMFDLLPGILDGLSANEGEETHILLVLARILVTLETGRIVPKNEAVDHVAVYLPEPHALILERARASYVGEVPDDWSSLADGVAAAAEYMVALARRHSA</sequence>
<feature type="domain" description="Adenylyltransferase AadA C-terminal" evidence="3">
    <location>
        <begin position="151"/>
        <end position="253"/>
    </location>
</feature>
<proteinExistence type="predicted"/>